<dbReference type="HAMAP" id="MF_00001">
    <property type="entry name" value="Asp_carb_tr"/>
    <property type="match status" value="1"/>
</dbReference>
<keyword evidence="5" id="KW-0665">Pyrimidine biosynthesis</keyword>
<dbReference type="NCBIfam" id="TIGR00670">
    <property type="entry name" value="asp_carb_tr"/>
    <property type="match status" value="1"/>
</dbReference>
<dbReference type="EMBL" id="HACM01010203">
    <property type="protein sequence ID" value="CRZ10645.1"/>
    <property type="molecule type" value="Transcribed_RNA"/>
</dbReference>
<comment type="pathway">
    <text evidence="1">Pyrimidine metabolism; UMP biosynthesis via de novo pathway; (S)-dihydroorotate from bicarbonate: step 2/3.</text>
</comment>
<reference evidence="11" key="1">
    <citation type="submission" date="2015-04" db="EMBL/GenBank/DDBJ databases">
        <title>The genome sequence of the plant pathogenic Rhizarian Plasmodiophora brassicae reveals insights in its biotrophic life cycle and the origin of chitin synthesis.</title>
        <authorList>
            <person name="Schwelm A."/>
            <person name="Fogelqvist J."/>
            <person name="Knaust A."/>
            <person name="Julke S."/>
            <person name="Lilja T."/>
            <person name="Dhandapani V."/>
            <person name="Bonilla-Rosso G."/>
            <person name="Karlsson M."/>
            <person name="Shevchenko A."/>
            <person name="Choi S.R."/>
            <person name="Kim H.G."/>
            <person name="Park J.Y."/>
            <person name="Lim Y.P."/>
            <person name="Ludwig-Muller J."/>
            <person name="Dixelius C."/>
        </authorList>
    </citation>
    <scope>NUCLEOTIDE SEQUENCE</scope>
    <source>
        <tissue evidence="11">Potato root galls</tissue>
    </source>
</reference>
<evidence type="ECO:0000256" key="4">
    <source>
        <dbReference type="ARBA" id="ARBA00022679"/>
    </source>
</evidence>
<protein>
    <recommendedName>
        <fullName evidence="3">aspartate carbamoyltransferase</fullName>
        <ecNumber evidence="3">2.1.3.2</ecNumber>
    </recommendedName>
</protein>
<dbReference type="PRINTS" id="PR00101">
    <property type="entry name" value="ATCASE"/>
</dbReference>
<dbReference type="InterPro" id="IPR002082">
    <property type="entry name" value="Asp_carbamoyltransf"/>
</dbReference>
<dbReference type="GO" id="GO:0004070">
    <property type="term" value="F:aspartate carbamoyltransferase activity"/>
    <property type="evidence" value="ECO:0007669"/>
    <property type="project" value="UniProtKB-EC"/>
</dbReference>
<evidence type="ECO:0000313" key="11">
    <source>
        <dbReference type="EMBL" id="CRZ10645.1"/>
    </source>
</evidence>
<dbReference type="AlphaFoldDB" id="A0A0H5R938"/>
<dbReference type="UniPathway" id="UPA00070">
    <property type="reaction ID" value="UER00116"/>
</dbReference>
<dbReference type="InterPro" id="IPR006131">
    <property type="entry name" value="Asp_carbamoyltransf_Asp/Orn-bd"/>
</dbReference>
<dbReference type="GO" id="GO:0016597">
    <property type="term" value="F:amino acid binding"/>
    <property type="evidence" value="ECO:0007669"/>
    <property type="project" value="InterPro"/>
</dbReference>
<comment type="catalytic activity">
    <reaction evidence="7">
        <text>carbamoyl phosphate + L-aspartate = N-carbamoyl-L-aspartate + phosphate + H(+)</text>
        <dbReference type="Rhea" id="RHEA:20013"/>
        <dbReference type="ChEBI" id="CHEBI:15378"/>
        <dbReference type="ChEBI" id="CHEBI:29991"/>
        <dbReference type="ChEBI" id="CHEBI:32814"/>
        <dbReference type="ChEBI" id="CHEBI:43474"/>
        <dbReference type="ChEBI" id="CHEBI:58228"/>
        <dbReference type="EC" id="2.1.3.2"/>
    </reaction>
</comment>
<dbReference type="GO" id="GO:0044205">
    <property type="term" value="P:'de novo' UMP biosynthetic process"/>
    <property type="evidence" value="ECO:0007669"/>
    <property type="project" value="UniProtKB-UniPathway"/>
</dbReference>
<name>A0A0H5R938_9EUKA</name>
<comment type="similarity">
    <text evidence="2">Belongs to the aspartate/ornithine carbamoyltransferase superfamily. ATCase family.</text>
</comment>
<dbReference type="GO" id="GO:0006207">
    <property type="term" value="P:'de novo' pyrimidine nucleobase biosynthetic process"/>
    <property type="evidence" value="ECO:0007669"/>
    <property type="project" value="InterPro"/>
</dbReference>
<dbReference type="EC" id="2.1.3.2" evidence="3"/>
<feature type="domain" description="Aspartate/ornithine carbamoyltransferase Asp/Orn-binding" evidence="9">
    <location>
        <begin position="149"/>
        <end position="294"/>
    </location>
</feature>
<comment type="function">
    <text evidence="6">Catalyzes the condensation of carbamoyl phosphate and aspartate to form carbamoyl aspartate and inorganic phosphate, the committed step in the de novo pyrimidine nucleotide biosynthesis pathway.</text>
</comment>
<dbReference type="GO" id="GO:0006520">
    <property type="term" value="P:amino acid metabolic process"/>
    <property type="evidence" value="ECO:0007669"/>
    <property type="project" value="InterPro"/>
</dbReference>
<organism evidence="11">
    <name type="scientific">Spongospora subterranea</name>
    <dbReference type="NCBI Taxonomy" id="70186"/>
    <lineage>
        <taxon>Eukaryota</taxon>
        <taxon>Sar</taxon>
        <taxon>Rhizaria</taxon>
        <taxon>Endomyxa</taxon>
        <taxon>Phytomyxea</taxon>
        <taxon>Plasmodiophorida</taxon>
        <taxon>Plasmodiophoridae</taxon>
        <taxon>Spongospora</taxon>
    </lineage>
</organism>
<dbReference type="InterPro" id="IPR006132">
    <property type="entry name" value="Asp/Orn_carbamoyltranf_P-bd"/>
</dbReference>
<sequence>MSLVSIDQLTVDDVVRILEQAEHWEYLLDKGVKSNVLSGKILGNIFYEPSSRTSSSFHAAMLNLGGSVIPITATASSIAKGETLEDTVRTMASYCDILVLRHPEGGAAKSAASCSPVPVINAGDGICEHPTQALLDLYTIKKLIGKVENVTITMVGDLRHGRTVHSLTKLLNMFGAKQLHFISPESLQMPAGLIEQLKVPYTISNNLASVISTSDVLYVTRVQKERFSSLEEYELVKNAFIITPTTLLAAKNDMIVMHPLPRTTEIHPDVDSDPRAAYFKQMRHGVFVRMAILASSLGVPDYSK</sequence>
<dbReference type="InterPro" id="IPR036901">
    <property type="entry name" value="Asp/Orn_carbamoylTrfase_sf"/>
</dbReference>
<evidence type="ECO:0000256" key="6">
    <source>
        <dbReference type="ARBA" id="ARBA00043884"/>
    </source>
</evidence>
<keyword evidence="4 8" id="KW-0808">Transferase</keyword>
<evidence type="ECO:0000256" key="1">
    <source>
        <dbReference type="ARBA" id="ARBA00004852"/>
    </source>
</evidence>
<dbReference type="Pfam" id="PF00185">
    <property type="entry name" value="OTCace"/>
    <property type="match status" value="1"/>
</dbReference>
<evidence type="ECO:0000256" key="3">
    <source>
        <dbReference type="ARBA" id="ARBA00013008"/>
    </source>
</evidence>
<dbReference type="Gene3D" id="3.40.50.1370">
    <property type="entry name" value="Aspartate/ornithine carbamoyltransferase"/>
    <property type="match status" value="2"/>
</dbReference>
<dbReference type="PANTHER" id="PTHR45753:SF6">
    <property type="entry name" value="ASPARTATE CARBAMOYLTRANSFERASE"/>
    <property type="match status" value="1"/>
</dbReference>
<dbReference type="FunFam" id="3.40.50.1370:FF:000002">
    <property type="entry name" value="Aspartate carbamoyltransferase 2"/>
    <property type="match status" value="1"/>
</dbReference>
<evidence type="ECO:0000256" key="5">
    <source>
        <dbReference type="ARBA" id="ARBA00022975"/>
    </source>
</evidence>
<dbReference type="Pfam" id="PF02729">
    <property type="entry name" value="OTCace_N"/>
    <property type="match status" value="1"/>
</dbReference>
<dbReference type="NCBIfam" id="NF002032">
    <property type="entry name" value="PRK00856.1"/>
    <property type="match status" value="1"/>
</dbReference>
<dbReference type="PRINTS" id="PR00100">
    <property type="entry name" value="AOTCASE"/>
</dbReference>
<accession>A0A0H5R938</accession>
<evidence type="ECO:0000256" key="2">
    <source>
        <dbReference type="ARBA" id="ARBA00008896"/>
    </source>
</evidence>
<proteinExistence type="inferred from homology"/>
<evidence type="ECO:0000256" key="7">
    <source>
        <dbReference type="ARBA" id="ARBA00048859"/>
    </source>
</evidence>
<evidence type="ECO:0000259" key="9">
    <source>
        <dbReference type="Pfam" id="PF00185"/>
    </source>
</evidence>
<dbReference type="InterPro" id="IPR006130">
    <property type="entry name" value="Asp/Orn_carbamoylTrfase"/>
</dbReference>
<dbReference type="SUPFAM" id="SSF53671">
    <property type="entry name" value="Aspartate/ornithine carbamoyltransferase"/>
    <property type="match status" value="1"/>
</dbReference>
<evidence type="ECO:0000259" key="10">
    <source>
        <dbReference type="Pfam" id="PF02729"/>
    </source>
</evidence>
<feature type="domain" description="Aspartate/ornithine carbamoyltransferase carbamoyl-P binding" evidence="10">
    <location>
        <begin position="2"/>
        <end position="141"/>
    </location>
</feature>
<evidence type="ECO:0000256" key="8">
    <source>
        <dbReference type="RuleBase" id="RU003634"/>
    </source>
</evidence>
<dbReference type="PANTHER" id="PTHR45753">
    <property type="entry name" value="ORNITHINE CARBAMOYLTRANSFERASE, MITOCHONDRIAL"/>
    <property type="match status" value="1"/>
</dbReference>